<dbReference type="Proteomes" id="UP000007844">
    <property type="component" value="Chromosome"/>
</dbReference>
<accession>F3YZY0</accession>
<protein>
    <recommendedName>
        <fullName evidence="4">Transglycosylase SLT domain-containing protein</fullName>
    </recommendedName>
</protein>
<dbReference type="SUPFAM" id="SSF53955">
    <property type="entry name" value="Lysozyme-like"/>
    <property type="match status" value="1"/>
</dbReference>
<evidence type="ECO:0008006" key="4">
    <source>
        <dbReference type="Google" id="ProtNLM"/>
    </source>
</evidence>
<keyword evidence="1" id="KW-0411">Iron-sulfur</keyword>
<dbReference type="AlphaFoldDB" id="F3YZY0"/>
<dbReference type="Gene3D" id="1.10.530.10">
    <property type="match status" value="1"/>
</dbReference>
<keyword evidence="1" id="KW-0408">Iron</keyword>
<evidence type="ECO:0000313" key="2">
    <source>
        <dbReference type="EMBL" id="EGJ50935.1"/>
    </source>
</evidence>
<organism evidence="2 3">
    <name type="scientific">Desulfocurvibacter africanus subsp. africanus str. Walvis Bay</name>
    <dbReference type="NCBI Taxonomy" id="690850"/>
    <lineage>
        <taxon>Bacteria</taxon>
        <taxon>Pseudomonadati</taxon>
        <taxon>Thermodesulfobacteriota</taxon>
        <taxon>Desulfovibrionia</taxon>
        <taxon>Desulfovibrionales</taxon>
        <taxon>Desulfovibrionaceae</taxon>
        <taxon>Desulfocurvibacter</taxon>
    </lineage>
</organism>
<dbReference type="InterPro" id="IPR023346">
    <property type="entry name" value="Lysozyme-like_dom_sf"/>
</dbReference>
<name>F3YZY0_DESAF</name>
<dbReference type="eggNOG" id="COG0741">
    <property type="taxonomic scope" value="Bacteria"/>
</dbReference>
<dbReference type="RefSeq" id="WP_014260629.1">
    <property type="nucleotide sequence ID" value="NC_016629.1"/>
</dbReference>
<sequence>MPSHIEPTAASVGTGLSRRQVITTLVIAAAAPLLSPAAALATKGPSRGLHDTGGRVNIVVPDNYDPFARTSRTTYRAKLTKATLRFVEQGYGGRNMPIWGKRLDQVDLEKRVSNLAYWVLAGVEQHAGIWPMDPAWVMAQMMAESFFYEFAISWAFAVGPCQFIPDTARGYGMLVAGDKPEHFASPYAKAELAPRYKDYLQARSKLSDLRKSYAAEGILPPEKAGEKSWRETLREILDGGTSKAERYLEYLELAEKHNMELDAARNDFTDYMRANFEGRDIFRKEDNNFLKAFDGRVFYREPCSSMVRMLAEGLRARSGNIIAAAASYHAGLFSTRDVGCYEPYGRLPPIESTVTYVSRILVNHHEIVARMG</sequence>
<evidence type="ECO:0000256" key="1">
    <source>
        <dbReference type="ARBA" id="ARBA00023014"/>
    </source>
</evidence>
<evidence type="ECO:0000313" key="3">
    <source>
        <dbReference type="Proteomes" id="UP000007844"/>
    </source>
</evidence>
<keyword evidence="3" id="KW-1185">Reference proteome</keyword>
<reference evidence="2 3" key="1">
    <citation type="journal article" date="2011" name="J. Bacteriol.">
        <title>Genome sequence of the mercury-methylating and pleomorphic Desulfovibrio africanus Strain Walvis Bay.</title>
        <authorList>
            <person name="Brown S.D."/>
            <person name="Wall J.D."/>
            <person name="Kucken A.M."/>
            <person name="Gilmour C.C."/>
            <person name="Podar M."/>
            <person name="Brandt C.C."/>
            <person name="Teshima H."/>
            <person name="Detter J.C."/>
            <person name="Han C.S."/>
            <person name="Land M.L."/>
            <person name="Lucas S."/>
            <person name="Han J."/>
            <person name="Pennacchio L."/>
            <person name="Nolan M."/>
            <person name="Pitluck S."/>
            <person name="Woyke T."/>
            <person name="Goodwin L."/>
            <person name="Palumbo A.V."/>
            <person name="Elias D.A."/>
        </authorList>
    </citation>
    <scope>NUCLEOTIDE SEQUENCE [LARGE SCALE GENOMIC DNA]</scope>
    <source>
        <strain evidence="2 3">Walvis Bay</strain>
    </source>
</reference>
<dbReference type="PROSITE" id="PS51318">
    <property type="entry name" value="TAT"/>
    <property type="match status" value="1"/>
</dbReference>
<proteinExistence type="predicted"/>
<gene>
    <name evidence="2" type="ORF">Desaf_2616</name>
</gene>
<dbReference type="KEGG" id="daf:Desaf_2616"/>
<keyword evidence="1" id="KW-0479">Metal-binding</keyword>
<dbReference type="HOGENOM" id="CLU_791613_0_0_7"/>
<dbReference type="EMBL" id="CP003221">
    <property type="protein sequence ID" value="EGJ50935.1"/>
    <property type="molecule type" value="Genomic_DNA"/>
</dbReference>
<dbReference type="STRING" id="690850.Desaf_2616"/>
<dbReference type="GO" id="GO:0051536">
    <property type="term" value="F:iron-sulfur cluster binding"/>
    <property type="evidence" value="ECO:0007669"/>
    <property type="project" value="UniProtKB-KW"/>
</dbReference>
<dbReference type="InterPro" id="IPR006311">
    <property type="entry name" value="TAT_signal"/>
</dbReference>